<comment type="similarity">
    <text evidence="2 7">Belongs to the ExbD/TolR family.</text>
</comment>
<evidence type="ECO:0000256" key="5">
    <source>
        <dbReference type="ARBA" id="ARBA00022989"/>
    </source>
</evidence>
<dbReference type="Proteomes" id="UP000251889">
    <property type="component" value="Unassembled WGS sequence"/>
</dbReference>
<evidence type="ECO:0000256" key="1">
    <source>
        <dbReference type="ARBA" id="ARBA00004162"/>
    </source>
</evidence>
<dbReference type="GO" id="GO:0005886">
    <property type="term" value="C:plasma membrane"/>
    <property type="evidence" value="ECO:0007669"/>
    <property type="project" value="UniProtKB-SubCell"/>
</dbReference>
<evidence type="ECO:0000313" key="8">
    <source>
        <dbReference type="EMBL" id="RAV99059.1"/>
    </source>
</evidence>
<dbReference type="EMBL" id="QMFY01000013">
    <property type="protein sequence ID" value="RAV99059.1"/>
    <property type="molecule type" value="Genomic_DNA"/>
</dbReference>
<keyword evidence="3" id="KW-1003">Cell membrane</keyword>
<dbReference type="AlphaFoldDB" id="A0A364XZ25"/>
<accession>A0A364XZ25</accession>
<dbReference type="Pfam" id="PF02472">
    <property type="entry name" value="ExbD"/>
    <property type="match status" value="1"/>
</dbReference>
<keyword evidence="6" id="KW-0472">Membrane</keyword>
<dbReference type="GO" id="GO:0015031">
    <property type="term" value="P:protein transport"/>
    <property type="evidence" value="ECO:0007669"/>
    <property type="project" value="UniProtKB-KW"/>
</dbReference>
<evidence type="ECO:0000256" key="2">
    <source>
        <dbReference type="ARBA" id="ARBA00005811"/>
    </source>
</evidence>
<dbReference type="GO" id="GO:0022857">
    <property type="term" value="F:transmembrane transporter activity"/>
    <property type="evidence" value="ECO:0007669"/>
    <property type="project" value="InterPro"/>
</dbReference>
<comment type="subcellular location">
    <subcellularLocation>
        <location evidence="1">Cell membrane</location>
        <topology evidence="1">Single-pass membrane protein</topology>
    </subcellularLocation>
    <subcellularLocation>
        <location evidence="7">Cell membrane</location>
        <topology evidence="7">Single-pass type II membrane protein</topology>
    </subcellularLocation>
</comment>
<keyword evidence="9" id="KW-1185">Reference proteome</keyword>
<reference evidence="8 9" key="1">
    <citation type="submission" date="2018-06" db="EMBL/GenBank/DDBJ databases">
        <title>Chryseolinea flavus sp. nov., a member of the phylum Bacteroidetes isolated from soil.</title>
        <authorList>
            <person name="Li Y."/>
            <person name="Wang J."/>
        </authorList>
    </citation>
    <scope>NUCLEOTIDE SEQUENCE [LARGE SCALE GENOMIC DNA]</scope>
    <source>
        <strain evidence="8 9">SDU1-6</strain>
    </source>
</reference>
<name>A0A364XZ25_9BACT</name>
<dbReference type="PANTHER" id="PTHR30558:SF3">
    <property type="entry name" value="BIOPOLYMER TRANSPORT PROTEIN EXBD-RELATED"/>
    <property type="match status" value="1"/>
</dbReference>
<proteinExistence type="inferred from homology"/>
<keyword evidence="7" id="KW-0653">Protein transport</keyword>
<protein>
    <submittedName>
        <fullName evidence="8">Biopolymer transporter ExbD</fullName>
    </submittedName>
</protein>
<evidence type="ECO:0000256" key="6">
    <source>
        <dbReference type="ARBA" id="ARBA00023136"/>
    </source>
</evidence>
<comment type="caution">
    <text evidence="8">The sequence shown here is derived from an EMBL/GenBank/DDBJ whole genome shotgun (WGS) entry which is preliminary data.</text>
</comment>
<evidence type="ECO:0000256" key="3">
    <source>
        <dbReference type="ARBA" id="ARBA00022475"/>
    </source>
</evidence>
<dbReference type="RefSeq" id="WP_112748872.1">
    <property type="nucleotide sequence ID" value="NZ_QMFY01000013.1"/>
</dbReference>
<keyword evidence="4 7" id="KW-0812">Transmembrane</keyword>
<keyword evidence="5" id="KW-1133">Transmembrane helix</keyword>
<dbReference type="InterPro" id="IPR003400">
    <property type="entry name" value="ExbD"/>
</dbReference>
<evidence type="ECO:0000256" key="7">
    <source>
        <dbReference type="RuleBase" id="RU003879"/>
    </source>
</evidence>
<dbReference type="OrthoDB" id="9793581at2"/>
<gene>
    <name evidence="8" type="ORF">DQQ10_20915</name>
</gene>
<evidence type="ECO:0000256" key="4">
    <source>
        <dbReference type="ARBA" id="ARBA00022692"/>
    </source>
</evidence>
<organism evidence="8 9">
    <name type="scientific">Pseudochryseolinea flava</name>
    <dbReference type="NCBI Taxonomy" id="2059302"/>
    <lineage>
        <taxon>Bacteria</taxon>
        <taxon>Pseudomonadati</taxon>
        <taxon>Bacteroidota</taxon>
        <taxon>Cytophagia</taxon>
        <taxon>Cytophagales</taxon>
        <taxon>Fulvivirgaceae</taxon>
        <taxon>Pseudochryseolinea</taxon>
    </lineage>
</organism>
<sequence length="198" mass="22166">MGKIKTHRTTPSLDMTPMVDLGFLLVTFFMLTANAVPDEPVTVDAPSSVSEIIIPDTDIMLITISDDGRVFFSIDGKYHRQELLGNIGKQYSVNFTPEETSRFAVMSSIGLPIGQLREYISLAPDERKHIKQPGIPVDSLHNELKDWIIFSRMANPKLRIAIKGDGKANYPVVEKVMKTLTDNKVNRFNLITNMEKGS</sequence>
<keyword evidence="7" id="KW-0813">Transport</keyword>
<evidence type="ECO:0000313" key="9">
    <source>
        <dbReference type="Proteomes" id="UP000251889"/>
    </source>
</evidence>
<dbReference type="PANTHER" id="PTHR30558">
    <property type="entry name" value="EXBD MEMBRANE COMPONENT OF PMF-DRIVEN MACROMOLECULE IMPORT SYSTEM"/>
    <property type="match status" value="1"/>
</dbReference>